<dbReference type="EMBL" id="LGRX02034589">
    <property type="protein sequence ID" value="KAK3237452.1"/>
    <property type="molecule type" value="Genomic_DNA"/>
</dbReference>
<protein>
    <submittedName>
        <fullName evidence="3">Uncharacterized protein</fullName>
    </submittedName>
</protein>
<gene>
    <name evidence="3" type="ORF">CYMTET_52476</name>
</gene>
<name>A0AAE0BJ76_9CHLO</name>
<proteinExistence type="predicted"/>
<reference evidence="3 4" key="1">
    <citation type="journal article" date="2015" name="Genome Biol. Evol.">
        <title>Comparative Genomics of a Bacterivorous Green Alga Reveals Evolutionary Causalities and Consequences of Phago-Mixotrophic Mode of Nutrition.</title>
        <authorList>
            <person name="Burns J.A."/>
            <person name="Paasch A."/>
            <person name="Narechania A."/>
            <person name="Kim E."/>
        </authorList>
    </citation>
    <scope>NUCLEOTIDE SEQUENCE [LARGE SCALE GENOMIC DNA]</scope>
    <source>
        <strain evidence="3 4">PLY_AMNH</strain>
    </source>
</reference>
<keyword evidence="4" id="KW-1185">Reference proteome</keyword>
<feature type="region of interest" description="Disordered" evidence="1">
    <location>
        <begin position="1"/>
        <end position="32"/>
    </location>
</feature>
<evidence type="ECO:0000313" key="4">
    <source>
        <dbReference type="Proteomes" id="UP001190700"/>
    </source>
</evidence>
<dbReference type="AlphaFoldDB" id="A0AAE0BJ76"/>
<feature type="region of interest" description="Disordered" evidence="1">
    <location>
        <begin position="63"/>
        <end position="86"/>
    </location>
</feature>
<accession>A0AAE0BJ76</accession>
<organism evidence="3 4">
    <name type="scientific">Cymbomonas tetramitiformis</name>
    <dbReference type="NCBI Taxonomy" id="36881"/>
    <lineage>
        <taxon>Eukaryota</taxon>
        <taxon>Viridiplantae</taxon>
        <taxon>Chlorophyta</taxon>
        <taxon>Pyramimonadophyceae</taxon>
        <taxon>Pyramimonadales</taxon>
        <taxon>Pyramimonadaceae</taxon>
        <taxon>Cymbomonas</taxon>
    </lineage>
</organism>
<evidence type="ECO:0000256" key="1">
    <source>
        <dbReference type="SAM" id="MobiDB-lite"/>
    </source>
</evidence>
<comment type="caution">
    <text evidence="3">The sequence shown here is derived from an EMBL/GenBank/DDBJ whole genome shotgun (WGS) entry which is preliminary data.</text>
</comment>
<keyword evidence="2" id="KW-0812">Transmembrane</keyword>
<keyword evidence="2" id="KW-0472">Membrane</keyword>
<feature type="transmembrane region" description="Helical" evidence="2">
    <location>
        <begin position="151"/>
        <end position="171"/>
    </location>
</feature>
<evidence type="ECO:0000313" key="3">
    <source>
        <dbReference type="EMBL" id="KAK3237452.1"/>
    </source>
</evidence>
<evidence type="ECO:0000256" key="2">
    <source>
        <dbReference type="SAM" id="Phobius"/>
    </source>
</evidence>
<keyword evidence="2" id="KW-1133">Transmembrane helix</keyword>
<sequence length="265" mass="29009">MYSPRWSPRWSDGLAVSPGSSTSSSRTEENRTSVLTGIPESMWNAITNDFKISLAQSLERIKDAGQHAPKTDCPSASARPRDGVHAQGRGDAEELIAPQTPDSIVVPEPSMWASSTQQTTPGQAMERDVSLGNSISVLVERSRAAKDTSQYQWLLIYLLFFFLHLIVLYFLTSTGGQSSVVVDTINNVLDVSSFYQLDSIYDWVADLVGHIYTMPICGNFLCEEPYEIASFGRGLARMTSTAGVQHLTTDLARSVITDGISLLAH</sequence>
<dbReference type="Proteomes" id="UP001190700">
    <property type="component" value="Unassembled WGS sequence"/>
</dbReference>